<dbReference type="AlphaFoldDB" id="A0AA39VD89"/>
<comment type="caution">
    <text evidence="1">The sequence shown here is derived from an EMBL/GenBank/DDBJ whole genome shotgun (WGS) entry which is preliminary data.</text>
</comment>
<accession>A0AA39VD89</accession>
<gene>
    <name evidence="1" type="ORF">LWI29_008112</name>
</gene>
<name>A0AA39VD89_ACESA</name>
<keyword evidence="2" id="KW-1185">Reference proteome</keyword>
<evidence type="ECO:0000313" key="1">
    <source>
        <dbReference type="EMBL" id="KAK0575846.1"/>
    </source>
</evidence>
<protein>
    <submittedName>
        <fullName evidence="1">Uncharacterized protein</fullName>
    </submittedName>
</protein>
<sequence>MPLSPSHMPLSPSHMGTSGLSLNCWVVGTNSVANRGGEGAIGTLMGIGDLRGVLRIGDFTCFALVVLQCSVSEALRVLRYVEAFLLPWETFWRSRNWHNSAVSGRLAPGDSIASIGKSYGQHDSAVLGPLAAGD</sequence>
<proteinExistence type="predicted"/>
<reference evidence="1" key="2">
    <citation type="submission" date="2023-06" db="EMBL/GenBank/DDBJ databases">
        <authorList>
            <person name="Swenson N.G."/>
            <person name="Wegrzyn J.L."/>
            <person name="Mcevoy S.L."/>
        </authorList>
    </citation>
    <scope>NUCLEOTIDE SEQUENCE</scope>
    <source>
        <strain evidence="1">NS2018</strain>
        <tissue evidence="1">Leaf</tissue>
    </source>
</reference>
<organism evidence="1 2">
    <name type="scientific">Acer saccharum</name>
    <name type="common">Sugar maple</name>
    <dbReference type="NCBI Taxonomy" id="4024"/>
    <lineage>
        <taxon>Eukaryota</taxon>
        <taxon>Viridiplantae</taxon>
        <taxon>Streptophyta</taxon>
        <taxon>Embryophyta</taxon>
        <taxon>Tracheophyta</taxon>
        <taxon>Spermatophyta</taxon>
        <taxon>Magnoliopsida</taxon>
        <taxon>eudicotyledons</taxon>
        <taxon>Gunneridae</taxon>
        <taxon>Pentapetalae</taxon>
        <taxon>rosids</taxon>
        <taxon>malvids</taxon>
        <taxon>Sapindales</taxon>
        <taxon>Sapindaceae</taxon>
        <taxon>Hippocastanoideae</taxon>
        <taxon>Acereae</taxon>
        <taxon>Acer</taxon>
    </lineage>
</organism>
<dbReference type="EMBL" id="JAUESC010000386">
    <property type="protein sequence ID" value="KAK0575846.1"/>
    <property type="molecule type" value="Genomic_DNA"/>
</dbReference>
<evidence type="ECO:0000313" key="2">
    <source>
        <dbReference type="Proteomes" id="UP001168877"/>
    </source>
</evidence>
<reference evidence="1" key="1">
    <citation type="journal article" date="2022" name="Plant J.">
        <title>Strategies of tolerance reflected in two North American maple genomes.</title>
        <authorList>
            <person name="McEvoy S.L."/>
            <person name="Sezen U.U."/>
            <person name="Trouern-Trend A."/>
            <person name="McMahon S.M."/>
            <person name="Schaberg P.G."/>
            <person name="Yang J."/>
            <person name="Wegrzyn J.L."/>
            <person name="Swenson N.G."/>
        </authorList>
    </citation>
    <scope>NUCLEOTIDE SEQUENCE</scope>
    <source>
        <strain evidence="1">NS2018</strain>
    </source>
</reference>
<dbReference type="Proteomes" id="UP001168877">
    <property type="component" value="Unassembled WGS sequence"/>
</dbReference>